<keyword evidence="1" id="KW-0812">Transmembrane</keyword>
<dbReference type="Pfam" id="PF09971">
    <property type="entry name" value="DUF2206"/>
    <property type="match status" value="1"/>
</dbReference>
<sequence>MSLQHKGGAWAKSSLRSCVHDNNAAIVTFASFGAVLYTLSVTIGASPLQSGLGFLLVAVMPGVLILGALGRDLDDWLVIPYVVVISLAYTMAVGALASVTTHGASIPSPFRPLGFYLWYGGGFAILLVLFRLRGFSPALPGSADIRTLKSRHTALAVFLLLNVVLGAWLLNDYNTNSALIATLVLISLTPLFVVLDNPDRPSQIVSAWLLSLALLLQNTLIDINLQAGDGRFEHSLGMVSLIRGYYDPMMLSVRATSLRLTVLNPAFSLATETDLSIAATVFHPLTLSVIAIGVFILVERQYSTRVAYLSVIVVAFSVPWLNTMSRNTRTATALLFAVVAVCALFDASDNGVGASVVLILSLCSIPATHYGAAPMFLVLLTVALVSQWLWNTFFNGSEHILQVRHLLSMGLVLGGWFLYAAQGSGFEFMVLAVAKMVASLLGSTTATSQAGTGASLAMPSLTYQIIKIEYIVVLGFAAIGLVIGFTGLVWPERFSGERMGEHVASDILPAEFGYYAIGAGAACLVPLAFLPKVGLGIPRIFVFSMLFLAPFAILTAVAGLRRVRAPPMATIAAVLAVLLLINSGGIAAAVTHDNSPQPYLDKPYRLEHGSENTIYELYRVYRSDRGWSSSDWLYNYARGEQLYGSGVQPPMRTSELTGRSPLERPSPLMEPNATMCDGFIRLTPGDYQIGEVVITHHPNFVYYGNQSIPLNAVPTEGRNKVFAAGQTNVYTPCK</sequence>
<feature type="transmembrane region" description="Helical" evidence="1">
    <location>
        <begin position="470"/>
        <end position="491"/>
    </location>
</feature>
<gene>
    <name evidence="2" type="ORF">SAMN04487946_11612</name>
</gene>
<feature type="transmembrane region" description="Helical" evidence="1">
    <location>
        <begin position="177"/>
        <end position="195"/>
    </location>
</feature>
<keyword evidence="1" id="KW-0472">Membrane</keyword>
<keyword evidence="3" id="KW-1185">Reference proteome</keyword>
<feature type="transmembrane region" description="Helical" evidence="1">
    <location>
        <begin position="76"/>
        <end position="101"/>
    </location>
</feature>
<feature type="transmembrane region" description="Helical" evidence="1">
    <location>
        <begin position="153"/>
        <end position="171"/>
    </location>
</feature>
<feature type="transmembrane region" description="Helical" evidence="1">
    <location>
        <begin position="372"/>
        <end position="390"/>
    </location>
</feature>
<evidence type="ECO:0000313" key="3">
    <source>
        <dbReference type="Proteomes" id="UP000199170"/>
    </source>
</evidence>
<feature type="transmembrane region" description="Helical" evidence="1">
    <location>
        <begin position="333"/>
        <end position="360"/>
    </location>
</feature>
<feature type="transmembrane region" description="Helical" evidence="1">
    <location>
        <begin position="402"/>
        <end position="421"/>
    </location>
</feature>
<reference evidence="3" key="1">
    <citation type="submission" date="2016-10" db="EMBL/GenBank/DDBJ databases">
        <authorList>
            <person name="Varghese N."/>
            <person name="Submissions S."/>
        </authorList>
    </citation>
    <scope>NUCLEOTIDE SEQUENCE [LARGE SCALE GENOMIC DNA]</scope>
    <source>
        <strain evidence="3">CGMCC 1.10118</strain>
    </source>
</reference>
<dbReference type="EMBL" id="FNPB01000016">
    <property type="protein sequence ID" value="SDY44540.1"/>
    <property type="molecule type" value="Genomic_DNA"/>
</dbReference>
<dbReference type="InterPro" id="IPR018701">
    <property type="entry name" value="DUF2206_membrane"/>
</dbReference>
<accession>A0A1H3JX53</accession>
<feature type="transmembrane region" description="Helical" evidence="1">
    <location>
        <begin position="569"/>
        <end position="590"/>
    </location>
</feature>
<dbReference type="Proteomes" id="UP000199170">
    <property type="component" value="Unassembled WGS sequence"/>
</dbReference>
<feature type="transmembrane region" description="Helical" evidence="1">
    <location>
        <begin position="51"/>
        <end position="69"/>
    </location>
</feature>
<feature type="transmembrane region" description="Helical" evidence="1">
    <location>
        <begin position="207"/>
        <end position="227"/>
    </location>
</feature>
<feature type="transmembrane region" description="Helical" evidence="1">
    <location>
        <begin position="113"/>
        <end position="132"/>
    </location>
</feature>
<name>A0A1H3JX53_9EURY</name>
<feature type="transmembrane region" description="Helical" evidence="1">
    <location>
        <begin position="24"/>
        <end position="45"/>
    </location>
</feature>
<organism evidence="2 3">
    <name type="scientific">Halobellus clavatus</name>
    <dbReference type="NCBI Taxonomy" id="660517"/>
    <lineage>
        <taxon>Archaea</taxon>
        <taxon>Methanobacteriati</taxon>
        <taxon>Methanobacteriota</taxon>
        <taxon>Stenosarchaea group</taxon>
        <taxon>Halobacteria</taxon>
        <taxon>Halobacteriales</taxon>
        <taxon>Haloferacaceae</taxon>
        <taxon>Halobellus</taxon>
    </lineage>
</organism>
<feature type="transmembrane region" description="Helical" evidence="1">
    <location>
        <begin position="305"/>
        <end position="321"/>
    </location>
</feature>
<dbReference type="OrthoDB" id="350723at2157"/>
<protein>
    <submittedName>
        <fullName evidence="2">Uncharacterized membrane protein</fullName>
    </submittedName>
</protein>
<dbReference type="RefSeq" id="WP_089769298.1">
    <property type="nucleotide sequence ID" value="NZ_FNPB01000016.1"/>
</dbReference>
<keyword evidence="1" id="KW-1133">Transmembrane helix</keyword>
<proteinExistence type="predicted"/>
<evidence type="ECO:0000313" key="2">
    <source>
        <dbReference type="EMBL" id="SDY44540.1"/>
    </source>
</evidence>
<dbReference type="AlphaFoldDB" id="A0A1H3JX53"/>
<feature type="transmembrane region" description="Helical" evidence="1">
    <location>
        <begin position="512"/>
        <end position="530"/>
    </location>
</feature>
<feature type="transmembrane region" description="Helical" evidence="1">
    <location>
        <begin position="536"/>
        <end position="557"/>
    </location>
</feature>
<evidence type="ECO:0000256" key="1">
    <source>
        <dbReference type="SAM" id="Phobius"/>
    </source>
</evidence>
<feature type="transmembrane region" description="Helical" evidence="1">
    <location>
        <begin position="275"/>
        <end position="298"/>
    </location>
</feature>